<dbReference type="EMBL" id="VYDA01000055">
    <property type="protein sequence ID" value="MYH60491.1"/>
    <property type="molecule type" value="Genomic_DNA"/>
</dbReference>
<evidence type="ECO:0000256" key="1">
    <source>
        <dbReference type="SAM" id="MobiDB-lite"/>
    </source>
</evidence>
<protein>
    <submittedName>
        <fullName evidence="3">SH3 domain-containing protein</fullName>
    </submittedName>
</protein>
<feature type="region of interest" description="Disordered" evidence="1">
    <location>
        <begin position="110"/>
        <end position="211"/>
    </location>
</feature>
<feature type="region of interest" description="Disordered" evidence="1">
    <location>
        <begin position="292"/>
        <end position="314"/>
    </location>
</feature>
<sequence length="416" mass="44080">MMIRLVLGFAALIYLAIIQPGSAQSGRLEEQLAQSTPITPTVLAVVRNQGATLHDRPNGEPLQTIVGGSLVTARLRSTDLLWVLVQTRDQSEGWVEVRTLLAAGLGRLPVEIPTPTPTLTPPPTLSPTPSPTPTPTSEAVATEVPEATPTPMSEPTPEGEMTAMPEASATPEAMEESTPQPTEEAMPEVTSEAGAPEATPTPFMPPEGPTALSLARIGGAVLWDGEDGSYVEHFRAGSRLTAAFRTDDSSWYYVYHDEGPHGWVSADELLVVSGQILTVKEFTIPLEEITPVEVGETAPGTGTPTPTPTPAGPPERVTVTVIDFGLRLNVRAGPSTDYDIVAKAVAGVTFNGIGRTESGDWVQVAIADLPSGYGWVSATYVTTTGPFDELPVVGEMEMEEKMEMDAEKEENMVSAG</sequence>
<feature type="compositionally biased region" description="Low complexity" evidence="1">
    <location>
        <begin position="295"/>
        <end position="304"/>
    </location>
</feature>
<name>A0A6B1FWP5_9CHLR</name>
<dbReference type="Pfam" id="PF13457">
    <property type="entry name" value="GW"/>
    <property type="match status" value="1"/>
</dbReference>
<dbReference type="SMART" id="SM00287">
    <property type="entry name" value="SH3b"/>
    <property type="match status" value="1"/>
</dbReference>
<dbReference type="AlphaFoldDB" id="A0A6B1FWP5"/>
<proteinExistence type="predicted"/>
<dbReference type="Pfam" id="PF08239">
    <property type="entry name" value="SH3_3"/>
    <property type="match status" value="1"/>
</dbReference>
<evidence type="ECO:0000259" key="2">
    <source>
        <dbReference type="PROSITE" id="PS51781"/>
    </source>
</evidence>
<dbReference type="Gene3D" id="2.30.30.40">
    <property type="entry name" value="SH3 Domains"/>
    <property type="match status" value="1"/>
</dbReference>
<reference evidence="3" key="1">
    <citation type="submission" date="2019-09" db="EMBL/GenBank/DDBJ databases">
        <title>Characterisation of the sponge microbiome using genome-centric metagenomics.</title>
        <authorList>
            <person name="Engelberts J.P."/>
            <person name="Robbins S.J."/>
            <person name="De Goeij J.M."/>
            <person name="Aranda M."/>
            <person name="Bell S.C."/>
            <person name="Webster N.S."/>
        </authorList>
    </citation>
    <scope>NUCLEOTIDE SEQUENCE</scope>
    <source>
        <strain evidence="3">SB0675_bin_29</strain>
    </source>
</reference>
<dbReference type="InterPro" id="IPR003646">
    <property type="entry name" value="SH3-like_bac-type"/>
</dbReference>
<evidence type="ECO:0000313" key="3">
    <source>
        <dbReference type="EMBL" id="MYH60491.1"/>
    </source>
</evidence>
<organism evidence="3">
    <name type="scientific">Caldilineaceae bacterium SB0675_bin_29</name>
    <dbReference type="NCBI Taxonomy" id="2605266"/>
    <lineage>
        <taxon>Bacteria</taxon>
        <taxon>Bacillati</taxon>
        <taxon>Chloroflexota</taxon>
        <taxon>Caldilineae</taxon>
        <taxon>Caldilineales</taxon>
        <taxon>Caldilineaceae</taxon>
    </lineage>
</organism>
<feature type="domain" description="SH3b" evidence="2">
    <location>
        <begin position="314"/>
        <end position="385"/>
    </location>
</feature>
<feature type="compositionally biased region" description="Pro residues" evidence="1">
    <location>
        <begin position="112"/>
        <end position="134"/>
    </location>
</feature>
<dbReference type="PROSITE" id="PS51781">
    <property type="entry name" value="SH3B"/>
    <property type="match status" value="1"/>
</dbReference>
<comment type="caution">
    <text evidence="3">The sequence shown here is derived from an EMBL/GenBank/DDBJ whole genome shotgun (WGS) entry which is preliminary data.</text>
</comment>
<gene>
    <name evidence="3" type="ORF">F4148_01530</name>
</gene>
<dbReference type="InterPro" id="IPR025987">
    <property type="entry name" value="GW_dom"/>
</dbReference>
<accession>A0A6B1FWP5</accession>